<dbReference type="GO" id="GO:0004527">
    <property type="term" value="F:exonuclease activity"/>
    <property type="evidence" value="ECO:0007669"/>
    <property type="project" value="UniProtKB-KW"/>
</dbReference>
<evidence type="ECO:0000256" key="1">
    <source>
        <dbReference type="ARBA" id="ARBA00004123"/>
    </source>
</evidence>
<comment type="subcellular location">
    <subcellularLocation>
        <location evidence="1">Nucleus</location>
    </subcellularLocation>
</comment>
<dbReference type="InterPro" id="IPR013520">
    <property type="entry name" value="Ribonucl_H"/>
</dbReference>
<evidence type="ECO:0000256" key="6">
    <source>
        <dbReference type="ARBA" id="ARBA00023242"/>
    </source>
</evidence>
<dbReference type="CDD" id="cd06145">
    <property type="entry name" value="REX1_like"/>
    <property type="match status" value="1"/>
</dbReference>
<proteinExistence type="inferred from homology"/>
<keyword evidence="5" id="KW-0269">Exonuclease</keyword>
<dbReference type="EMBL" id="AC006620">
    <property type="protein sequence ID" value="AAF39778.1"/>
    <property type="molecule type" value="Genomic_DNA"/>
</dbReference>
<gene>
    <name evidence="8" type="primary">C51G7.1</name>
</gene>
<dbReference type="InterPro" id="IPR034922">
    <property type="entry name" value="REX1-like_exo"/>
</dbReference>
<dbReference type="PANTHER" id="PTHR12801">
    <property type="entry name" value="RNA EXONUCLEASE REXO1 / RECO3 FAMILY MEMBER-RELATED"/>
    <property type="match status" value="1"/>
</dbReference>
<keyword evidence="6" id="KW-0539">Nucleus</keyword>
<evidence type="ECO:0000259" key="7">
    <source>
        <dbReference type="SMART" id="SM00479"/>
    </source>
</evidence>
<reference evidence="8" key="2">
    <citation type="submission" date="1999-03" db="EMBL/GenBank/DDBJ databases">
        <title>Direct Submission.</title>
        <authorList>
            <person name="Waterston R."/>
        </authorList>
    </citation>
    <scope>NUCLEOTIDE SEQUENCE</scope>
    <source>
        <strain evidence="8">Bristol N2</strain>
    </source>
</reference>
<dbReference type="InterPro" id="IPR012337">
    <property type="entry name" value="RNaseH-like_sf"/>
</dbReference>
<dbReference type="GO" id="GO:0010629">
    <property type="term" value="P:negative regulation of gene expression"/>
    <property type="evidence" value="ECO:0007669"/>
    <property type="project" value="UniProtKB-ARBA"/>
</dbReference>
<dbReference type="InterPro" id="IPR047021">
    <property type="entry name" value="REXO1/3/4-like"/>
</dbReference>
<keyword evidence="4" id="KW-0378">Hydrolase</keyword>
<dbReference type="HOGENOM" id="CLU_022453_5_0_1"/>
<dbReference type="SMART" id="SM00479">
    <property type="entry name" value="EXOIII"/>
    <property type="match status" value="1"/>
</dbReference>
<reference evidence="8" key="5">
    <citation type="submission" date="2001-06" db="EMBL/GenBank/DDBJ databases">
        <authorList>
            <person name="Waterston R."/>
        </authorList>
    </citation>
    <scope>NUCLEOTIDE SEQUENCE</scope>
    <source>
        <strain evidence="8">Bristol N2</strain>
    </source>
</reference>
<organism evidence="8">
    <name type="scientific">Caenorhabditis elegans</name>
    <dbReference type="NCBI Taxonomy" id="6239"/>
    <lineage>
        <taxon>Eukaryota</taxon>
        <taxon>Metazoa</taxon>
        <taxon>Ecdysozoa</taxon>
        <taxon>Nematoda</taxon>
        <taxon>Chromadorea</taxon>
        <taxon>Rhabditida</taxon>
        <taxon>Rhabditina</taxon>
        <taxon>Rhabditomorpha</taxon>
        <taxon>Rhabditoidea</taxon>
        <taxon>Rhabditidae</taxon>
        <taxon>Peloderinae</taxon>
        <taxon>Caenorhabditis</taxon>
    </lineage>
</organism>
<accession>Q9N5W0</accession>
<reference evidence="8" key="3">
    <citation type="submission" date="1999-03" db="EMBL/GenBank/DDBJ databases">
        <title>The sequence of C. elegans cosmid C51G7.</title>
        <authorList>
            <person name="Minx P."/>
            <person name="Graces T."/>
            <person name="Duckels G."/>
            <person name="Walker C."/>
        </authorList>
    </citation>
    <scope>NUCLEOTIDE SEQUENCE</scope>
    <source>
        <strain evidence="8">Bristol N2</strain>
    </source>
</reference>
<dbReference type="SUPFAM" id="SSF53098">
    <property type="entry name" value="Ribonuclease H-like"/>
    <property type="match status" value="1"/>
</dbReference>
<dbReference type="InterPro" id="IPR036397">
    <property type="entry name" value="RNaseH_sf"/>
</dbReference>
<evidence type="ECO:0000313" key="8">
    <source>
        <dbReference type="EMBL" id="AAF39778.1"/>
    </source>
</evidence>
<sequence length="305" mass="34109">MAPAKLYNELLPLKLSFEQLKQNGYPFWCSTSSQAVFAATANNKKDWAAPNDFYRKCSRCSKGFYLNPDGTANAQKCVYHHRAKWDPLTGKKHLPCCSAKPGPSTKGCLVEDRHVFSQSWEDTLWEFVVSPQAKGKDDHRSNKVFALDCELVHTLNGLEVARVSLVDMKGKVLLDTFALPVFEVISFNSTFSGVTEKDMESAISLEACRLQLFQLINSETLLVGHSLESDLKALRLVHHNVIDTAVLFSIVDPSRSYILKLSLQNLAKKYLCKDVQSEASGHSSIEDSHTCMELLATRHLLSVKL</sequence>
<reference evidence="8" key="4">
    <citation type="submission" date="2000-03" db="EMBL/GenBank/DDBJ databases">
        <authorList>
            <person name="Waterston R.H."/>
        </authorList>
    </citation>
    <scope>NUCLEOTIDE SEQUENCE</scope>
    <source>
        <strain evidence="8">Bristol N2</strain>
    </source>
</reference>
<dbReference type="GO" id="GO:0003676">
    <property type="term" value="F:nucleic acid binding"/>
    <property type="evidence" value="ECO:0007669"/>
    <property type="project" value="InterPro"/>
</dbReference>
<name>Q9N5W0_CAEEL</name>
<feature type="domain" description="Exonuclease" evidence="7">
    <location>
        <begin position="143"/>
        <end position="304"/>
    </location>
</feature>
<dbReference type="GO" id="GO:0005634">
    <property type="term" value="C:nucleus"/>
    <property type="evidence" value="ECO:0007669"/>
    <property type="project" value="UniProtKB-SubCell"/>
</dbReference>
<evidence type="ECO:0000256" key="3">
    <source>
        <dbReference type="ARBA" id="ARBA00022722"/>
    </source>
</evidence>
<dbReference type="PANTHER" id="PTHR12801:SF153">
    <property type="entry name" value="EXONUCLEASE DOMAIN-CONTAINING PROTEIN"/>
    <property type="match status" value="1"/>
</dbReference>
<evidence type="ECO:0000256" key="4">
    <source>
        <dbReference type="ARBA" id="ARBA00022801"/>
    </source>
</evidence>
<evidence type="ECO:0000256" key="2">
    <source>
        <dbReference type="ARBA" id="ARBA00006357"/>
    </source>
</evidence>
<protein>
    <submittedName>
        <fullName evidence="8">Uncharacterized protein C51G7.1</fullName>
    </submittedName>
</protein>
<comment type="similarity">
    <text evidence="2">Belongs to the REXO1/REXO3 family.</text>
</comment>
<reference evidence="8" key="1">
    <citation type="journal article" date="1998" name="Science">
        <title>Genome sequence of the nematode C. elegans: a platform for investigating biology.</title>
        <authorList>
            <consortium name="The C. elegans sequencing consortium"/>
            <person name="Sulson J.E."/>
            <person name="Waterston R."/>
        </authorList>
    </citation>
    <scope>NUCLEOTIDE SEQUENCE</scope>
    <source>
        <strain evidence="8">Bristol N2</strain>
    </source>
</reference>
<dbReference type="FunFam" id="3.30.420.10:FF:000031">
    <property type="entry name" value="RNA exonuclease 1"/>
    <property type="match status" value="1"/>
</dbReference>
<keyword evidence="3" id="KW-0540">Nuclease</keyword>
<evidence type="ECO:0000256" key="5">
    <source>
        <dbReference type="ARBA" id="ARBA00022839"/>
    </source>
</evidence>
<dbReference type="Gene3D" id="3.30.420.10">
    <property type="entry name" value="Ribonuclease H-like superfamily/Ribonuclease H"/>
    <property type="match status" value="1"/>
</dbReference>
<dbReference type="AlphaFoldDB" id="Q9N5W0"/>